<dbReference type="Pfam" id="PF00561">
    <property type="entry name" value="Abhydrolase_1"/>
    <property type="match status" value="1"/>
</dbReference>
<dbReference type="SUPFAM" id="SSF53474">
    <property type="entry name" value="alpha/beta-Hydrolases"/>
    <property type="match status" value="1"/>
</dbReference>
<dbReference type="InterPro" id="IPR029058">
    <property type="entry name" value="AB_hydrolase_fold"/>
</dbReference>
<proteinExistence type="predicted"/>
<sequence length="276" mass="29933">MTAPGVFHAADGARLAFRDEGQGLPVLALAGLTRDGQDFDYLAPHLDGLRLIRPDYRGRGASDWTGADSYTVPQEASDALALLDHLGIQRAAVLGTSRGGIIGMLLAATARDRLLGLCLNDIGPVLERGGLERIFDYIGRNPAAKSHEDLARRLPAAMPGFANVPASRWLEEARHHYIQTPSGLRITYDPALREAFLSAFDGPQVDLWPLFDAAQGLPLALLRGANSDLLSPETAAEMQRRRPDMIQAAVADRAHVPFLDEPESLSAIQAWLAMMR</sequence>
<name>A0A1N6YII9_9RHOB</name>
<dbReference type="RefSeq" id="WP_149766549.1">
    <property type="nucleotide sequence ID" value="NZ_FTMK01000027.1"/>
</dbReference>
<dbReference type="Proteomes" id="UP000323956">
    <property type="component" value="Unassembled WGS sequence"/>
</dbReference>
<dbReference type="InterPro" id="IPR000073">
    <property type="entry name" value="AB_hydrolase_1"/>
</dbReference>
<dbReference type="Gene3D" id="3.40.50.1820">
    <property type="entry name" value="alpha/beta hydrolase"/>
    <property type="match status" value="1"/>
</dbReference>
<evidence type="ECO:0000259" key="1">
    <source>
        <dbReference type="Pfam" id="PF00561"/>
    </source>
</evidence>
<feature type="domain" description="AB hydrolase-1" evidence="1">
    <location>
        <begin position="25"/>
        <end position="262"/>
    </location>
</feature>
<evidence type="ECO:0000313" key="3">
    <source>
        <dbReference type="Proteomes" id="UP000323956"/>
    </source>
</evidence>
<dbReference type="OrthoDB" id="9791366at2"/>
<protein>
    <submittedName>
        <fullName evidence="2">Pimeloyl-ACP methyl ester carboxylesterase</fullName>
    </submittedName>
</protein>
<dbReference type="InterPro" id="IPR050471">
    <property type="entry name" value="AB_hydrolase"/>
</dbReference>
<dbReference type="PANTHER" id="PTHR43433">
    <property type="entry name" value="HYDROLASE, ALPHA/BETA FOLD FAMILY PROTEIN"/>
    <property type="match status" value="1"/>
</dbReference>
<organism evidence="2 3">
    <name type="scientific">Paracoccus thiocyanatus</name>
    <dbReference type="NCBI Taxonomy" id="34006"/>
    <lineage>
        <taxon>Bacteria</taxon>
        <taxon>Pseudomonadati</taxon>
        <taxon>Pseudomonadota</taxon>
        <taxon>Alphaproteobacteria</taxon>
        <taxon>Rhodobacterales</taxon>
        <taxon>Paracoccaceae</taxon>
        <taxon>Paracoccus</taxon>
    </lineage>
</organism>
<dbReference type="EMBL" id="FTMK01000027">
    <property type="protein sequence ID" value="SIR14306.1"/>
    <property type="molecule type" value="Genomic_DNA"/>
</dbReference>
<dbReference type="PANTHER" id="PTHR43433:SF5">
    <property type="entry name" value="AB HYDROLASE-1 DOMAIN-CONTAINING PROTEIN"/>
    <property type="match status" value="1"/>
</dbReference>
<reference evidence="2 3" key="1">
    <citation type="submission" date="2017-01" db="EMBL/GenBank/DDBJ databases">
        <authorList>
            <person name="Varghese N."/>
            <person name="Submissions S."/>
        </authorList>
    </citation>
    <scope>NUCLEOTIDE SEQUENCE [LARGE SCALE GENOMIC DNA]</scope>
    <source>
        <strain evidence="2 3">ATCC 700171</strain>
    </source>
</reference>
<dbReference type="AlphaFoldDB" id="A0A1N6YII9"/>
<evidence type="ECO:0000313" key="2">
    <source>
        <dbReference type="EMBL" id="SIR14306.1"/>
    </source>
</evidence>
<accession>A0A1N6YII9</accession>
<gene>
    <name evidence="2" type="ORF">SAMN05421641_12712</name>
</gene>